<sequence length="194" mass="22943">MHLYLWSIKKKVTVRYHPYFSKPRTAYASSSRETIVDDEDEKMSLNHSEAKDEPRRDDFMAHEEGTQSNSEFTRPQMPLSQSMLEQSEFRHKRNQVCKYHNVAKHASQKEQQRWLKGKLPKIPYGMRSAVHAHCLFLLRVRDKDFSSLPEQKSVKLQFKFLVVSDILLRMFSISHQQRFRLRVSKPTAKMSSIS</sequence>
<evidence type="ECO:0000313" key="3">
    <source>
        <dbReference type="Proteomes" id="UP000765509"/>
    </source>
</evidence>
<comment type="caution">
    <text evidence="2">The sequence shown here is derived from an EMBL/GenBank/DDBJ whole genome shotgun (WGS) entry which is preliminary data.</text>
</comment>
<protein>
    <submittedName>
        <fullName evidence="2">Uncharacterized protein</fullName>
    </submittedName>
</protein>
<organism evidence="2 3">
    <name type="scientific">Austropuccinia psidii MF-1</name>
    <dbReference type="NCBI Taxonomy" id="1389203"/>
    <lineage>
        <taxon>Eukaryota</taxon>
        <taxon>Fungi</taxon>
        <taxon>Dikarya</taxon>
        <taxon>Basidiomycota</taxon>
        <taxon>Pucciniomycotina</taxon>
        <taxon>Pucciniomycetes</taxon>
        <taxon>Pucciniales</taxon>
        <taxon>Sphaerophragmiaceae</taxon>
        <taxon>Austropuccinia</taxon>
    </lineage>
</organism>
<feature type="compositionally biased region" description="Basic and acidic residues" evidence="1">
    <location>
        <begin position="42"/>
        <end position="65"/>
    </location>
</feature>
<accession>A0A9Q3GSI6</accession>
<dbReference type="EMBL" id="AVOT02004738">
    <property type="protein sequence ID" value="MBW0477235.1"/>
    <property type="molecule type" value="Genomic_DNA"/>
</dbReference>
<reference evidence="2" key="1">
    <citation type="submission" date="2021-03" db="EMBL/GenBank/DDBJ databases">
        <title>Draft genome sequence of rust myrtle Austropuccinia psidii MF-1, a brazilian biotype.</title>
        <authorList>
            <person name="Quecine M.C."/>
            <person name="Pachon D.M.R."/>
            <person name="Bonatelli M.L."/>
            <person name="Correr F.H."/>
            <person name="Franceschini L.M."/>
            <person name="Leite T.F."/>
            <person name="Margarido G.R.A."/>
            <person name="Almeida C.A."/>
            <person name="Ferrarezi J.A."/>
            <person name="Labate C.A."/>
        </authorList>
    </citation>
    <scope>NUCLEOTIDE SEQUENCE</scope>
    <source>
        <strain evidence="2">MF-1</strain>
    </source>
</reference>
<evidence type="ECO:0000256" key="1">
    <source>
        <dbReference type="SAM" id="MobiDB-lite"/>
    </source>
</evidence>
<feature type="region of interest" description="Disordered" evidence="1">
    <location>
        <begin position="30"/>
        <end position="74"/>
    </location>
</feature>
<gene>
    <name evidence="2" type="ORF">O181_016950</name>
</gene>
<keyword evidence="3" id="KW-1185">Reference proteome</keyword>
<dbReference type="Proteomes" id="UP000765509">
    <property type="component" value="Unassembled WGS sequence"/>
</dbReference>
<dbReference type="AlphaFoldDB" id="A0A9Q3GSI6"/>
<evidence type="ECO:0000313" key="2">
    <source>
        <dbReference type="EMBL" id="MBW0477235.1"/>
    </source>
</evidence>
<name>A0A9Q3GSI6_9BASI</name>
<proteinExistence type="predicted"/>